<dbReference type="KEGG" id="bacg:D2962_07005"/>
<evidence type="ECO:0000256" key="2">
    <source>
        <dbReference type="ARBA" id="ARBA00012261"/>
    </source>
</evidence>
<dbReference type="CDD" id="cd08646">
    <property type="entry name" value="FMT_core_Met-tRNA-FMT_N"/>
    <property type="match status" value="1"/>
</dbReference>
<dbReference type="AlphaFoldDB" id="A0A3G2R4L5"/>
<evidence type="ECO:0000256" key="3">
    <source>
        <dbReference type="ARBA" id="ARBA00022679"/>
    </source>
</evidence>
<dbReference type="NCBIfam" id="TIGR00460">
    <property type="entry name" value="fmt"/>
    <property type="match status" value="1"/>
</dbReference>
<dbReference type="InterPro" id="IPR002376">
    <property type="entry name" value="Formyl_transf_N"/>
</dbReference>
<dbReference type="GO" id="GO:0004479">
    <property type="term" value="F:methionyl-tRNA formyltransferase activity"/>
    <property type="evidence" value="ECO:0007669"/>
    <property type="project" value="UniProtKB-UniRule"/>
</dbReference>
<keyword evidence="4 5" id="KW-0648">Protein biosynthesis</keyword>
<evidence type="ECO:0000313" key="8">
    <source>
        <dbReference type="EMBL" id="AYO30403.1"/>
    </source>
</evidence>
<comment type="similarity">
    <text evidence="1 5">Belongs to the Fmt family.</text>
</comment>
<protein>
    <recommendedName>
        <fullName evidence="2 5">Methionyl-tRNA formyltransferase</fullName>
        <ecNumber evidence="2 5">2.1.2.9</ecNumber>
    </recommendedName>
</protein>
<organism evidence="8 9">
    <name type="scientific">Biomaibacter acetigenes</name>
    <dbReference type="NCBI Taxonomy" id="2316383"/>
    <lineage>
        <taxon>Bacteria</taxon>
        <taxon>Bacillati</taxon>
        <taxon>Bacillota</taxon>
        <taxon>Clostridia</taxon>
        <taxon>Thermosediminibacterales</taxon>
        <taxon>Tepidanaerobacteraceae</taxon>
        <taxon>Biomaibacter</taxon>
    </lineage>
</organism>
<feature type="domain" description="Formyl transferase C-terminal" evidence="7">
    <location>
        <begin position="203"/>
        <end position="300"/>
    </location>
</feature>
<dbReference type="InterPro" id="IPR005793">
    <property type="entry name" value="Formyl_trans_C"/>
</dbReference>
<dbReference type="InterPro" id="IPR005794">
    <property type="entry name" value="Fmt"/>
</dbReference>
<accession>A0A3G2R4L5</accession>
<dbReference type="Pfam" id="PF02911">
    <property type="entry name" value="Formyl_trans_C"/>
    <property type="match status" value="1"/>
</dbReference>
<evidence type="ECO:0000259" key="7">
    <source>
        <dbReference type="Pfam" id="PF02911"/>
    </source>
</evidence>
<dbReference type="HAMAP" id="MF_00182">
    <property type="entry name" value="Formyl_trans"/>
    <property type="match status" value="1"/>
</dbReference>
<evidence type="ECO:0000256" key="1">
    <source>
        <dbReference type="ARBA" id="ARBA00010699"/>
    </source>
</evidence>
<dbReference type="InterPro" id="IPR044135">
    <property type="entry name" value="Met-tRNA-FMT_C"/>
</dbReference>
<comment type="catalytic activity">
    <reaction evidence="5">
        <text>L-methionyl-tRNA(fMet) + (6R)-10-formyltetrahydrofolate = N-formyl-L-methionyl-tRNA(fMet) + (6S)-5,6,7,8-tetrahydrofolate + H(+)</text>
        <dbReference type="Rhea" id="RHEA:24380"/>
        <dbReference type="Rhea" id="RHEA-COMP:9952"/>
        <dbReference type="Rhea" id="RHEA-COMP:9953"/>
        <dbReference type="ChEBI" id="CHEBI:15378"/>
        <dbReference type="ChEBI" id="CHEBI:57453"/>
        <dbReference type="ChEBI" id="CHEBI:78530"/>
        <dbReference type="ChEBI" id="CHEBI:78844"/>
        <dbReference type="ChEBI" id="CHEBI:195366"/>
        <dbReference type="EC" id="2.1.2.9"/>
    </reaction>
</comment>
<dbReference type="InterPro" id="IPR011034">
    <property type="entry name" value="Formyl_transferase-like_C_sf"/>
</dbReference>
<dbReference type="FunFam" id="3.40.50.12230:FF:000001">
    <property type="entry name" value="Methionyl-tRNA formyltransferase"/>
    <property type="match status" value="1"/>
</dbReference>
<evidence type="ECO:0000259" key="6">
    <source>
        <dbReference type="Pfam" id="PF00551"/>
    </source>
</evidence>
<proteinExistence type="inferred from homology"/>
<reference evidence="8 9" key="1">
    <citation type="submission" date="2018-10" db="EMBL/GenBank/DDBJ databases">
        <authorList>
            <person name="Zhang X."/>
        </authorList>
    </citation>
    <scope>NUCLEOTIDE SEQUENCE [LARGE SCALE GENOMIC DNA]</scope>
    <source>
        <strain evidence="8 9">SK-G1</strain>
    </source>
</reference>
<evidence type="ECO:0000256" key="5">
    <source>
        <dbReference type="HAMAP-Rule" id="MF_00182"/>
    </source>
</evidence>
<sequence>MNVIFMGTPEFAVPSLKTLLDTVNVQAVVTQPDRPVGRKRIITPPPVKKIAVENGLQVFQPEKVRDEQFIKVLSSFKPDLIVVAAFGQILPRQVLKVPSIGCINVHASLLPKYRGAAPIQWSIINGEQVTGITIMWMDEGLDTGDIFLQEQLEIKKEWTYEDLAREMSLLGGKVLKKSIEMIKSGNLIHVPQDPEKATYAPMLKKEHGRIDWNKSAVDIYNLIRGLYPWPGAYTLRNGQEIKIWEAEAIPQERKVSPGKFYGTVRGKGFLIGCSEGCLLVKELQEAGRKRMTAMEYMAGHPMSEGDNFADA</sequence>
<dbReference type="EMBL" id="CP033169">
    <property type="protein sequence ID" value="AYO30403.1"/>
    <property type="molecule type" value="Genomic_DNA"/>
</dbReference>
<keyword evidence="9" id="KW-1185">Reference proteome</keyword>
<dbReference type="RefSeq" id="WP_122014584.1">
    <property type="nucleotide sequence ID" value="NZ_CP033169.1"/>
</dbReference>
<dbReference type="Pfam" id="PF00551">
    <property type="entry name" value="Formyl_trans_N"/>
    <property type="match status" value="1"/>
</dbReference>
<dbReference type="PANTHER" id="PTHR11138">
    <property type="entry name" value="METHIONYL-TRNA FORMYLTRANSFERASE"/>
    <property type="match status" value="1"/>
</dbReference>
<comment type="function">
    <text evidence="5">Attaches a formyl group to the free amino group of methionyl-tRNA(fMet). The formyl group appears to play a dual role in the initiator identity of N-formylmethionyl-tRNA by promoting its recognition by IF2 and preventing the misappropriation of this tRNA by the elongation apparatus.</text>
</comment>
<dbReference type="InterPro" id="IPR036477">
    <property type="entry name" value="Formyl_transf_N_sf"/>
</dbReference>
<dbReference type="InterPro" id="IPR041711">
    <property type="entry name" value="Met-tRNA-FMT_N"/>
</dbReference>
<dbReference type="SUPFAM" id="SSF50486">
    <property type="entry name" value="FMT C-terminal domain-like"/>
    <property type="match status" value="1"/>
</dbReference>
<dbReference type="EC" id="2.1.2.9" evidence="2 5"/>
<dbReference type="SUPFAM" id="SSF53328">
    <property type="entry name" value="Formyltransferase"/>
    <property type="match status" value="1"/>
</dbReference>
<evidence type="ECO:0000313" key="9">
    <source>
        <dbReference type="Proteomes" id="UP000280960"/>
    </source>
</evidence>
<dbReference type="Proteomes" id="UP000280960">
    <property type="component" value="Chromosome"/>
</dbReference>
<dbReference type="CDD" id="cd08704">
    <property type="entry name" value="Met_tRNA_FMT_C"/>
    <property type="match status" value="1"/>
</dbReference>
<dbReference type="GO" id="GO:0005829">
    <property type="term" value="C:cytosol"/>
    <property type="evidence" value="ECO:0007669"/>
    <property type="project" value="TreeGrafter"/>
</dbReference>
<feature type="domain" description="Formyl transferase N-terminal" evidence="6">
    <location>
        <begin position="5"/>
        <end position="175"/>
    </location>
</feature>
<dbReference type="Gene3D" id="3.40.50.12230">
    <property type="match status" value="1"/>
</dbReference>
<dbReference type="PANTHER" id="PTHR11138:SF5">
    <property type="entry name" value="METHIONYL-TRNA FORMYLTRANSFERASE, MITOCHONDRIAL"/>
    <property type="match status" value="1"/>
</dbReference>
<evidence type="ECO:0000256" key="4">
    <source>
        <dbReference type="ARBA" id="ARBA00022917"/>
    </source>
</evidence>
<keyword evidence="3 5" id="KW-0808">Transferase</keyword>
<feature type="binding site" evidence="5">
    <location>
        <begin position="108"/>
        <end position="111"/>
    </location>
    <ligand>
        <name>(6S)-5,6,7,8-tetrahydrofolate</name>
        <dbReference type="ChEBI" id="CHEBI:57453"/>
    </ligand>
</feature>
<name>A0A3G2R4L5_9FIRM</name>
<gene>
    <name evidence="5" type="primary">fmt</name>
    <name evidence="8" type="ORF">D2962_07005</name>
</gene>